<dbReference type="EMBL" id="FTNO01000004">
    <property type="protein sequence ID" value="SIR76554.1"/>
    <property type="molecule type" value="Genomic_DNA"/>
</dbReference>
<organism evidence="1 2">
    <name type="scientific">Haladaptatus litoreus</name>
    <dbReference type="NCBI Taxonomy" id="553468"/>
    <lineage>
        <taxon>Archaea</taxon>
        <taxon>Methanobacteriati</taxon>
        <taxon>Methanobacteriota</taxon>
        <taxon>Stenosarchaea group</taxon>
        <taxon>Halobacteria</taxon>
        <taxon>Halobacteriales</taxon>
        <taxon>Haladaptataceae</taxon>
        <taxon>Haladaptatus</taxon>
    </lineage>
</organism>
<evidence type="ECO:0000313" key="1">
    <source>
        <dbReference type="EMBL" id="SIR76554.1"/>
    </source>
</evidence>
<gene>
    <name evidence="1" type="ORF">SAMN05421858_3716</name>
</gene>
<sequence>MREHFSTIVLALLLRGWLCAAQAISTDFFLYHFPDASLLVGRRCVE</sequence>
<keyword evidence="2" id="KW-1185">Reference proteome</keyword>
<dbReference type="Proteomes" id="UP000186914">
    <property type="component" value="Unassembled WGS sequence"/>
</dbReference>
<protein>
    <submittedName>
        <fullName evidence="1">Uncharacterized protein</fullName>
    </submittedName>
</protein>
<proteinExistence type="predicted"/>
<dbReference type="AlphaFoldDB" id="A0A1N7DL49"/>
<accession>A0A1N7DL49</accession>
<evidence type="ECO:0000313" key="2">
    <source>
        <dbReference type="Proteomes" id="UP000186914"/>
    </source>
</evidence>
<name>A0A1N7DL49_9EURY</name>
<reference evidence="2" key="1">
    <citation type="submission" date="2017-01" db="EMBL/GenBank/DDBJ databases">
        <authorList>
            <person name="Varghese N."/>
            <person name="Submissions S."/>
        </authorList>
    </citation>
    <scope>NUCLEOTIDE SEQUENCE [LARGE SCALE GENOMIC DNA]</scope>
    <source>
        <strain evidence="2">CGMCC 1.7737</strain>
    </source>
</reference>